<gene>
    <name evidence="1" type="ORF">METD_I3374</name>
</gene>
<protein>
    <submittedName>
        <fullName evidence="1">Uncharacterized protein</fullName>
    </submittedName>
</protein>
<dbReference type="KEGG" id="mdi:METDI3374"/>
<dbReference type="HOGENOM" id="CLU_093380_1_0_5"/>
<proteinExistence type="predicted"/>
<reference evidence="2" key="1">
    <citation type="journal article" date="2009" name="PLoS ONE">
        <title>Methylobacterium genome sequences: a reference blueprint to investigate microbial metabolism of C1 compounds from natural and industrial sources.</title>
        <authorList>
            <person name="Vuilleumier S."/>
            <person name="Chistoserdova L."/>
            <person name="Lee M.-C."/>
            <person name="Bringel F."/>
            <person name="Lajus A."/>
            <person name="Zhou Y."/>
            <person name="Gourion B."/>
            <person name="Barbe V."/>
            <person name="Chang J."/>
            <person name="Cruveiller S."/>
            <person name="Dossat C."/>
            <person name="Gillett W."/>
            <person name="Gruffaz C."/>
            <person name="Haugen E."/>
            <person name="Hourcade E."/>
            <person name="Levy R."/>
            <person name="Mangenot S."/>
            <person name="Muller E."/>
            <person name="Nadalig T."/>
            <person name="Pagni M."/>
            <person name="Penny C."/>
            <person name="Peyraud R."/>
            <person name="Robinson D.G."/>
            <person name="Roche D."/>
            <person name="Rouy Z."/>
            <person name="Saenampechek C."/>
            <person name="Salvignol G."/>
            <person name="Vallenet D."/>
            <person name="Wu Z."/>
            <person name="Marx C.J."/>
            <person name="Vorholt J.A."/>
            <person name="Olson M.V."/>
            <person name="Kaul R."/>
            <person name="Weissenbach J."/>
            <person name="Medigue C."/>
            <person name="Lidstrom M.E."/>
        </authorList>
    </citation>
    <scope>NUCLEOTIDE SEQUENCE [LARGE SCALE GENOMIC DNA]</scope>
    <source>
        <strain evidence="2">DSM 6343 / CIP 106787 / DM4</strain>
    </source>
</reference>
<dbReference type="EMBL" id="FP103042">
    <property type="protein sequence ID" value="CAX25021.1"/>
    <property type="molecule type" value="Genomic_DNA"/>
</dbReference>
<dbReference type="RefSeq" id="WP_015822972.1">
    <property type="nucleotide sequence ID" value="NC_012988.1"/>
</dbReference>
<evidence type="ECO:0000313" key="2">
    <source>
        <dbReference type="Proteomes" id="UP000008070"/>
    </source>
</evidence>
<name>C7C7B2_METED</name>
<dbReference type="GeneID" id="72990268"/>
<accession>C7C7B2</accession>
<evidence type="ECO:0000313" key="1">
    <source>
        <dbReference type="EMBL" id="CAX25021.1"/>
    </source>
</evidence>
<dbReference type="AlphaFoldDB" id="C7C7B2"/>
<sequence length="173" mass="19010">MSDKAIAVFTFKSREYILAIGGTNSWALNRPHARTFPWVVCCRNANHAAAEGAEPHGSAFLVGRVEDIIPSPEPGWEHRWLIKMSEVAEVAVPQVWQGWRNPVRYTTLEDLGIDPNSLTFKPMPAPAEAALAEIEEIEQAEDAPFMLTIARAKEGLANAFGVTTDAVEITIRG</sequence>
<organism evidence="1 2">
    <name type="scientific">Methylorubrum extorquens (strain DSM 6343 / CIP 106787 / DM4)</name>
    <name type="common">Methylobacterium extorquens</name>
    <dbReference type="NCBI Taxonomy" id="661410"/>
    <lineage>
        <taxon>Bacteria</taxon>
        <taxon>Pseudomonadati</taxon>
        <taxon>Pseudomonadota</taxon>
        <taxon>Alphaproteobacteria</taxon>
        <taxon>Hyphomicrobiales</taxon>
        <taxon>Methylobacteriaceae</taxon>
        <taxon>Methylorubrum</taxon>
    </lineage>
</organism>
<dbReference type="Proteomes" id="UP000008070">
    <property type="component" value="Chromosome"/>
</dbReference>